<dbReference type="Pfam" id="PF13407">
    <property type="entry name" value="Peripla_BP_4"/>
    <property type="match status" value="1"/>
</dbReference>
<protein>
    <submittedName>
        <fullName evidence="5">Sugar ABC transporter substrate-binding protein</fullName>
    </submittedName>
</protein>
<dbReference type="OrthoDB" id="9813037at2"/>
<comment type="similarity">
    <text evidence="2">Belongs to the bacterial solute-binding protein 2 family.</text>
</comment>
<dbReference type="PANTHER" id="PTHR46847:SF3">
    <property type="entry name" value="GALACTOFURANOSE-BINDING PROTEIN YTFQ"/>
    <property type="match status" value="1"/>
</dbReference>
<comment type="subcellular location">
    <subcellularLocation>
        <location evidence="1">Cell envelope</location>
    </subcellularLocation>
</comment>
<feature type="domain" description="Periplasmic binding protein" evidence="4">
    <location>
        <begin position="37"/>
        <end position="297"/>
    </location>
</feature>
<dbReference type="Gene3D" id="3.40.50.2300">
    <property type="match status" value="2"/>
</dbReference>
<dbReference type="AlphaFoldDB" id="A0A109JQM2"/>
<evidence type="ECO:0000259" key="4">
    <source>
        <dbReference type="Pfam" id="PF13407"/>
    </source>
</evidence>
<accession>A0A109JQM2</accession>
<sequence>MKRREFLKLSTTVAGAAMTIYMPANWTPAKAAAKWKVGFSQCTTLEPWRVQFNKDVQAEAKNHPDVDLVITDGQDKTEKQVADCENLIVQQVNVLLISPKESAGLTGVVEKAIDAKIPVIVLDRNVDTKRITQFIGGDNVAIGRAAGEYAVKLLGGPGKAAGNVVEIWGGMGTQPAHDRHDGFHVFTDKEPGIKNLLNNQSGDWKQDKAYNIMTTALRNHEKIDLVYGHNDPMAYGAYLAAKDAGRDKDIKFMIGIDGLPDEGVTWVSKGQLTATFLYATPGAEGLRQAVKLLNGEKLQPVITLPTMLITKDNAPDILKKNGLL</sequence>
<dbReference type="RefSeq" id="WP_066508850.1">
    <property type="nucleotide sequence ID" value="NZ_LNCU01000079.1"/>
</dbReference>
<dbReference type="GO" id="GO:0030246">
    <property type="term" value="F:carbohydrate binding"/>
    <property type="evidence" value="ECO:0007669"/>
    <property type="project" value="UniProtKB-ARBA"/>
</dbReference>
<keyword evidence="3" id="KW-0732">Signal</keyword>
<proteinExistence type="inferred from homology"/>
<dbReference type="InterPro" id="IPR025997">
    <property type="entry name" value="SBP_2_dom"/>
</dbReference>
<organism evidence="5 6">
    <name type="scientific">Bradyrhizobium macuxiense</name>
    <dbReference type="NCBI Taxonomy" id="1755647"/>
    <lineage>
        <taxon>Bacteria</taxon>
        <taxon>Pseudomonadati</taxon>
        <taxon>Pseudomonadota</taxon>
        <taxon>Alphaproteobacteria</taxon>
        <taxon>Hyphomicrobiales</taxon>
        <taxon>Nitrobacteraceae</taxon>
        <taxon>Bradyrhizobium</taxon>
    </lineage>
</organism>
<gene>
    <name evidence="5" type="ORF">AS156_08520</name>
</gene>
<dbReference type="GO" id="GO:0030313">
    <property type="term" value="C:cell envelope"/>
    <property type="evidence" value="ECO:0007669"/>
    <property type="project" value="UniProtKB-SubCell"/>
</dbReference>
<dbReference type="EMBL" id="LNCU01000079">
    <property type="protein sequence ID" value="KWV53203.1"/>
    <property type="molecule type" value="Genomic_DNA"/>
</dbReference>
<evidence type="ECO:0000313" key="5">
    <source>
        <dbReference type="EMBL" id="KWV53203.1"/>
    </source>
</evidence>
<comment type="caution">
    <text evidence="5">The sequence shown here is derived from an EMBL/GenBank/DDBJ whole genome shotgun (WGS) entry which is preliminary data.</text>
</comment>
<evidence type="ECO:0000313" key="6">
    <source>
        <dbReference type="Proteomes" id="UP000057737"/>
    </source>
</evidence>
<evidence type="ECO:0000256" key="1">
    <source>
        <dbReference type="ARBA" id="ARBA00004196"/>
    </source>
</evidence>
<dbReference type="SUPFAM" id="SSF53822">
    <property type="entry name" value="Periplasmic binding protein-like I"/>
    <property type="match status" value="1"/>
</dbReference>
<dbReference type="Proteomes" id="UP000057737">
    <property type="component" value="Unassembled WGS sequence"/>
</dbReference>
<dbReference type="InterPro" id="IPR028082">
    <property type="entry name" value="Peripla_BP_I"/>
</dbReference>
<evidence type="ECO:0000256" key="3">
    <source>
        <dbReference type="ARBA" id="ARBA00022729"/>
    </source>
</evidence>
<name>A0A109JQM2_9BRAD</name>
<keyword evidence="6" id="KW-1185">Reference proteome</keyword>
<reference evidence="5 6" key="1">
    <citation type="submission" date="2015-11" db="EMBL/GenBank/DDBJ databases">
        <title>Draft Genome Sequence of the Strain BR 10303 (Bradyrhizobium sp.) isolated from nodules of Centrolobium paraense.</title>
        <authorList>
            <person name="Zelli J.E."/>
            <person name="Simoes-Araujo J.L."/>
            <person name="Barauna A.C."/>
            <person name="Silva K."/>
        </authorList>
    </citation>
    <scope>NUCLEOTIDE SEQUENCE [LARGE SCALE GENOMIC DNA]</scope>
    <source>
        <strain evidence="5 6">BR 10303</strain>
    </source>
</reference>
<evidence type="ECO:0000256" key="2">
    <source>
        <dbReference type="ARBA" id="ARBA00007639"/>
    </source>
</evidence>
<dbReference type="PANTHER" id="PTHR46847">
    <property type="entry name" value="D-ALLOSE-BINDING PERIPLASMIC PROTEIN-RELATED"/>
    <property type="match status" value="1"/>
</dbReference>
<dbReference type="CDD" id="cd06308">
    <property type="entry name" value="PBP1_sensor_kinase-like"/>
    <property type="match status" value="1"/>
</dbReference>